<dbReference type="AlphaFoldDB" id="A0A7N0RG47"/>
<proteinExistence type="predicted"/>
<dbReference type="EnsemblPlants" id="Kaladp0011s0220.1.v1.1">
    <property type="protein sequence ID" value="Kaladp0011s0220.1.v1.1.CDS.1"/>
    <property type="gene ID" value="Kaladp0011s0220.v1.1"/>
</dbReference>
<name>A0A7N0RG47_KALFE</name>
<dbReference type="Proteomes" id="UP000594263">
    <property type="component" value="Unplaced"/>
</dbReference>
<accession>A0A7N0RG47</accession>
<dbReference type="Gramene" id="Kaladp0011s0220.1.v1.1">
    <property type="protein sequence ID" value="Kaladp0011s0220.1.v1.1.CDS.1"/>
    <property type="gene ID" value="Kaladp0011s0220.v1.1"/>
</dbReference>
<protein>
    <recommendedName>
        <fullName evidence="4">DUF761 domain-containing protein</fullName>
    </recommendedName>
</protein>
<dbReference type="InterPro" id="IPR008480">
    <property type="entry name" value="DUF761_pln"/>
</dbReference>
<feature type="region of interest" description="Disordered" evidence="1">
    <location>
        <begin position="121"/>
        <end position="143"/>
    </location>
</feature>
<sequence>MPICHPSTTSATTTHFNSAIQTHSRPQVPRRALLAKMARDNWSLISRLKRAVKKINFIIKFNVVNRFKIASILGRSRSSSSAKPRRLSFNDRPGLKAAAHFYCSSDEDEGVAASSYYASARSSSSRGSSSSRELHRTTSCPASEDVDKRADAFIANFYRQLRMERQVSLQLRYGRGNSFDSSGLRSP</sequence>
<dbReference type="PANTHER" id="PTHR33098">
    <property type="entry name" value="COTTON FIBER (DUF761)"/>
    <property type="match status" value="1"/>
</dbReference>
<evidence type="ECO:0000313" key="2">
    <source>
        <dbReference type="EnsemblPlants" id="Kaladp0011s0220.1.v1.1.CDS.1"/>
    </source>
</evidence>
<evidence type="ECO:0000313" key="3">
    <source>
        <dbReference type="Proteomes" id="UP000594263"/>
    </source>
</evidence>
<dbReference type="PANTHER" id="PTHR33098:SF112">
    <property type="entry name" value="COTTON FIBER PROTEIN"/>
    <property type="match status" value="1"/>
</dbReference>
<organism evidence="2 3">
    <name type="scientific">Kalanchoe fedtschenkoi</name>
    <name type="common">Lavender scallops</name>
    <name type="synonym">South American air plant</name>
    <dbReference type="NCBI Taxonomy" id="63787"/>
    <lineage>
        <taxon>Eukaryota</taxon>
        <taxon>Viridiplantae</taxon>
        <taxon>Streptophyta</taxon>
        <taxon>Embryophyta</taxon>
        <taxon>Tracheophyta</taxon>
        <taxon>Spermatophyta</taxon>
        <taxon>Magnoliopsida</taxon>
        <taxon>eudicotyledons</taxon>
        <taxon>Gunneridae</taxon>
        <taxon>Pentapetalae</taxon>
        <taxon>Saxifragales</taxon>
        <taxon>Crassulaceae</taxon>
        <taxon>Kalanchoe</taxon>
    </lineage>
</organism>
<keyword evidence="3" id="KW-1185">Reference proteome</keyword>
<dbReference type="Pfam" id="PF05553">
    <property type="entry name" value="DUF761"/>
    <property type="match status" value="1"/>
</dbReference>
<evidence type="ECO:0000256" key="1">
    <source>
        <dbReference type="SAM" id="MobiDB-lite"/>
    </source>
</evidence>
<evidence type="ECO:0008006" key="4">
    <source>
        <dbReference type="Google" id="ProtNLM"/>
    </source>
</evidence>
<feature type="compositionally biased region" description="Low complexity" evidence="1">
    <location>
        <begin position="121"/>
        <end position="131"/>
    </location>
</feature>
<reference evidence="2" key="1">
    <citation type="submission" date="2021-01" db="UniProtKB">
        <authorList>
            <consortium name="EnsemblPlants"/>
        </authorList>
    </citation>
    <scope>IDENTIFICATION</scope>
</reference>
<dbReference type="OMA" id="ICHEDED"/>